<sequence length="620" mass="68022">MDSWAKRRHFQSFRGPTVSGLLGAIAGCWLLASCSTPQAVDSTPAASTPTVTESAPALDAKTLRLLYTRIPASLNPHLATGFQDFEVARIVYEPLASYNAAGDLVPLLAAEIPSLDNGGVAADGLSVTWKLRQNVAWSDGEPLTAADIVFTYEFVQNPEVAAATAQFYQGIKSVEAIDDYTVKISFERPNPAWSIPFTGQNGVILPQHVFADYNGLKAREAPANFDPIGTGPYQVESFESGHLIFQRNPNYWGEQPYFEQVEIFGGIAPYAAARAVLKTGEADFAHNLQVEAETLAELEAEGAGKVVTTFGSSVERIMLNPTDPNQETETGERSSVDNPHPFLSDRQVRQAINYAIDRQMIAEELYGKTGQPTAQLLVAPSPYVSERISAEYDLNRAAALLEEAGWSDTNDNGTRDKDGVEMNVVFQTSVNPVRQKTQAIIKANLEAIGIGVEIKRVRVDDFFSADPAQTDSINHFYADLQAYNIGNDSPDPEVYMSWWVCDEIASQANNWQEPNNARYCNPEYDALWQAASQELDPQRRAELFQQMDELLAQDVAVIPVVRRAIANGVSQTLVGLNPTPWDTSTWDIARWRRADAAETAEPAPTESRPASPETPQEAES</sequence>
<dbReference type="InterPro" id="IPR000914">
    <property type="entry name" value="SBP_5_dom"/>
</dbReference>
<comment type="caution">
    <text evidence="3">The sequence shown here is derived from an EMBL/GenBank/DDBJ whole genome shotgun (WGS) entry which is preliminary data.</text>
</comment>
<dbReference type="PROSITE" id="PS51257">
    <property type="entry name" value="PROKAR_LIPOPROTEIN"/>
    <property type="match status" value="1"/>
</dbReference>
<gene>
    <name evidence="3" type="ORF">ACFVKH_04210</name>
</gene>
<feature type="region of interest" description="Disordered" evidence="1">
    <location>
        <begin position="318"/>
        <end position="342"/>
    </location>
</feature>
<accession>A0ABW6IBD7</accession>
<evidence type="ECO:0000256" key="1">
    <source>
        <dbReference type="SAM" id="MobiDB-lite"/>
    </source>
</evidence>
<evidence type="ECO:0000259" key="2">
    <source>
        <dbReference type="Pfam" id="PF00496"/>
    </source>
</evidence>
<keyword evidence="4" id="KW-1185">Reference proteome</keyword>
<feature type="domain" description="Solute-binding protein family 5" evidence="2">
    <location>
        <begin position="104"/>
        <end position="501"/>
    </location>
</feature>
<evidence type="ECO:0000313" key="3">
    <source>
        <dbReference type="EMBL" id="MFE4105471.1"/>
    </source>
</evidence>
<dbReference type="EMBL" id="JBHZOL010000024">
    <property type="protein sequence ID" value="MFE4105471.1"/>
    <property type="molecule type" value="Genomic_DNA"/>
</dbReference>
<feature type="compositionally biased region" description="Low complexity" evidence="1">
    <location>
        <begin position="597"/>
        <end position="613"/>
    </location>
</feature>
<dbReference type="RefSeq" id="WP_377962091.1">
    <property type="nucleotide sequence ID" value="NZ_JBHZOL010000024.1"/>
</dbReference>
<dbReference type="Proteomes" id="UP001600165">
    <property type="component" value="Unassembled WGS sequence"/>
</dbReference>
<dbReference type="InterPro" id="IPR030678">
    <property type="entry name" value="Peptide/Ni-bd"/>
</dbReference>
<dbReference type="PIRSF" id="PIRSF002741">
    <property type="entry name" value="MppA"/>
    <property type="match status" value="1"/>
</dbReference>
<proteinExistence type="predicted"/>
<dbReference type="Gene3D" id="3.40.190.10">
    <property type="entry name" value="Periplasmic binding protein-like II"/>
    <property type="match status" value="1"/>
</dbReference>
<evidence type="ECO:0000313" key="4">
    <source>
        <dbReference type="Proteomes" id="UP001600165"/>
    </source>
</evidence>
<dbReference type="Pfam" id="PF00496">
    <property type="entry name" value="SBP_bac_5"/>
    <property type="match status" value="1"/>
</dbReference>
<dbReference type="CDD" id="cd08513">
    <property type="entry name" value="PBP2_thermophilic_Hb8_like"/>
    <property type="match status" value="1"/>
</dbReference>
<dbReference type="Gene3D" id="3.10.105.10">
    <property type="entry name" value="Dipeptide-binding Protein, Domain 3"/>
    <property type="match status" value="1"/>
</dbReference>
<dbReference type="InterPro" id="IPR039424">
    <property type="entry name" value="SBP_5"/>
</dbReference>
<dbReference type="PANTHER" id="PTHR30290">
    <property type="entry name" value="PERIPLASMIC BINDING COMPONENT OF ABC TRANSPORTER"/>
    <property type="match status" value="1"/>
</dbReference>
<protein>
    <submittedName>
        <fullName evidence="3">Peptide ABC transporter substrate-binding protein</fullName>
    </submittedName>
</protein>
<organism evidence="3 4">
    <name type="scientific">Almyronema epifaneia S1</name>
    <dbReference type="NCBI Taxonomy" id="2991925"/>
    <lineage>
        <taxon>Bacteria</taxon>
        <taxon>Bacillati</taxon>
        <taxon>Cyanobacteriota</taxon>
        <taxon>Cyanophyceae</taxon>
        <taxon>Nodosilineales</taxon>
        <taxon>Nodosilineaceae</taxon>
        <taxon>Almyronema</taxon>
        <taxon>Almyronema epifaneia</taxon>
    </lineage>
</organism>
<reference evidence="3 4" key="1">
    <citation type="submission" date="2024-10" db="EMBL/GenBank/DDBJ databases">
        <authorList>
            <person name="Ratan Roy A."/>
            <person name="Morales Sandoval P.H."/>
            <person name="De Los Santos Villalobos S."/>
            <person name="Chakraborty S."/>
            <person name="Mukherjee J."/>
        </authorList>
    </citation>
    <scope>NUCLEOTIDE SEQUENCE [LARGE SCALE GENOMIC DNA]</scope>
    <source>
        <strain evidence="3 4">S1</strain>
    </source>
</reference>
<dbReference type="PANTHER" id="PTHR30290:SF65">
    <property type="entry name" value="MONOACYL PHOSPHATIDYLINOSITOL TETRAMANNOSIDE-BINDING PROTEIN LPQW-RELATED"/>
    <property type="match status" value="1"/>
</dbReference>
<feature type="region of interest" description="Disordered" evidence="1">
    <location>
        <begin position="591"/>
        <end position="620"/>
    </location>
</feature>
<name>A0ABW6IBD7_9CYAN</name>
<dbReference type="SUPFAM" id="SSF53850">
    <property type="entry name" value="Periplasmic binding protein-like II"/>
    <property type="match status" value="1"/>
</dbReference>